<evidence type="ECO:0000259" key="1">
    <source>
        <dbReference type="Pfam" id="PF13701"/>
    </source>
</evidence>
<dbReference type="KEGG" id="sur:STAUR_3792"/>
<sequence>MKTDCSVKQEEFDSVGRRKLVAAFDGEHISSDGGLTLLHQVDQRFGLMRKFAACFKDMTKSEWIEHTVEELVRQRVFGITCGYEDLVDHQTLRRDPLLAAVVGKAEPQKQALASPSTLNRLELTPADATPEARYRKGVYDGPAIENFFVDAFLEAHRAPLKEVVLDLDATDDPIHGTQEGRFFHGYYGNDCYLPLYIFAGDFLLCAKLRTSDIDASSGALEEVQRIVLRIRARWPKTRILLRADSGFTRDELTVWCEQSGIDFVFGLARNARLEAMIEPELKLVRAVSLEGREGAPVRAYRELRYRTRDSWTRERRVVAKAEWLGDKFNPRFVVTSLRPEEHEVQA</sequence>
<organism evidence="2 3">
    <name type="scientific">Stigmatella aurantiaca (strain DW4/3-1)</name>
    <dbReference type="NCBI Taxonomy" id="378806"/>
    <lineage>
        <taxon>Bacteria</taxon>
        <taxon>Pseudomonadati</taxon>
        <taxon>Myxococcota</taxon>
        <taxon>Myxococcia</taxon>
        <taxon>Myxococcales</taxon>
        <taxon>Cystobacterineae</taxon>
        <taxon>Archangiaceae</taxon>
        <taxon>Stigmatella</taxon>
    </lineage>
</organism>
<dbReference type="Proteomes" id="UP000001351">
    <property type="component" value="Chromosome"/>
</dbReference>
<dbReference type="eggNOG" id="COG1861">
    <property type="taxonomic scope" value="Bacteria"/>
</dbReference>
<dbReference type="Pfam" id="PF13701">
    <property type="entry name" value="DDE_Tnp_1_4"/>
    <property type="match status" value="1"/>
</dbReference>
<protein>
    <submittedName>
        <fullName evidence="2">Transposase, IS4-like protein</fullName>
    </submittedName>
</protein>
<dbReference type="STRING" id="378806.STAUR_3792"/>
<evidence type="ECO:0000313" key="2">
    <source>
        <dbReference type="EMBL" id="ADO71580.1"/>
    </source>
</evidence>
<dbReference type="AlphaFoldDB" id="E3FHX4"/>
<evidence type="ECO:0000313" key="3">
    <source>
        <dbReference type="Proteomes" id="UP000001351"/>
    </source>
</evidence>
<dbReference type="InterPro" id="IPR025668">
    <property type="entry name" value="Tnp_DDE_dom"/>
</dbReference>
<gene>
    <name evidence="2" type="ordered locus">STAUR_3792</name>
</gene>
<dbReference type="NCBIfam" id="NF033539">
    <property type="entry name" value="transpos_IS1380"/>
    <property type="match status" value="1"/>
</dbReference>
<dbReference type="EMBL" id="CP002271">
    <property type="protein sequence ID" value="ADO71580.1"/>
    <property type="molecule type" value="Genomic_DNA"/>
</dbReference>
<dbReference type="InterPro" id="IPR047960">
    <property type="entry name" value="Transpos_IS1380"/>
</dbReference>
<dbReference type="HOGENOM" id="CLU_028186_0_1_7"/>
<keyword evidence="3" id="KW-1185">Reference proteome</keyword>
<reference evidence="2 3" key="1">
    <citation type="journal article" date="2011" name="Mol. Biol. Evol.">
        <title>Comparative genomic analysis of fruiting body formation in Myxococcales.</title>
        <authorList>
            <person name="Huntley S."/>
            <person name="Hamann N."/>
            <person name="Wegener-Feldbrugge S."/>
            <person name="Treuner-Lange A."/>
            <person name="Kube M."/>
            <person name="Reinhardt R."/>
            <person name="Klages S."/>
            <person name="Muller R."/>
            <person name="Ronning C.M."/>
            <person name="Nierman W.C."/>
            <person name="Sogaard-Andersen L."/>
        </authorList>
    </citation>
    <scope>NUCLEOTIDE SEQUENCE [LARGE SCALE GENOMIC DNA]</scope>
    <source>
        <strain evidence="2 3">DW4/3-1</strain>
    </source>
</reference>
<accession>E3FHX4</accession>
<feature type="domain" description="Transposase DDE" evidence="1">
    <location>
        <begin position="14"/>
        <end position="339"/>
    </location>
</feature>
<proteinExistence type="predicted"/>
<name>E3FHX4_STIAD</name>